<feature type="signal peptide" evidence="1">
    <location>
        <begin position="1"/>
        <end position="23"/>
    </location>
</feature>
<evidence type="ECO:0000256" key="1">
    <source>
        <dbReference type="SAM" id="SignalP"/>
    </source>
</evidence>
<organism evidence="2">
    <name type="scientific">Oryza barthii</name>
    <dbReference type="NCBI Taxonomy" id="65489"/>
    <lineage>
        <taxon>Eukaryota</taxon>
        <taxon>Viridiplantae</taxon>
        <taxon>Streptophyta</taxon>
        <taxon>Embryophyta</taxon>
        <taxon>Tracheophyta</taxon>
        <taxon>Spermatophyta</taxon>
        <taxon>Magnoliopsida</taxon>
        <taxon>Liliopsida</taxon>
        <taxon>Poales</taxon>
        <taxon>Poaceae</taxon>
        <taxon>BOP clade</taxon>
        <taxon>Oryzoideae</taxon>
        <taxon>Oryzeae</taxon>
        <taxon>Oryzinae</taxon>
        <taxon>Oryza</taxon>
    </lineage>
</organism>
<name>A0A0D3F6Z6_9ORYZ</name>
<reference evidence="2" key="2">
    <citation type="submission" date="2015-03" db="UniProtKB">
        <authorList>
            <consortium name="EnsemblPlants"/>
        </authorList>
    </citation>
    <scope>IDENTIFICATION</scope>
</reference>
<feature type="chain" id="PRO_5002261484" evidence="1">
    <location>
        <begin position="24"/>
        <end position="135"/>
    </location>
</feature>
<evidence type="ECO:0000313" key="3">
    <source>
        <dbReference type="Proteomes" id="UP000026960"/>
    </source>
</evidence>
<dbReference type="HOGENOM" id="CLU_169931_0_0_1"/>
<sequence length="135" mass="13575">MVRKALIVFTLLLVAAFCFVASAQDPLGYHSAHRPTGREAAVAVAAVAEEEEAVAVAAAAEEEMVVAAAATNEVTTHQAQATTTTRTGTTTAAVGGAATVATGEIATAAAKVAPGLAIASLAPPIHRDHEAELIY</sequence>
<proteinExistence type="predicted"/>
<evidence type="ECO:0000313" key="2">
    <source>
        <dbReference type="EnsemblPlants" id="OBART02G22200.1"/>
    </source>
</evidence>
<keyword evidence="1" id="KW-0732">Signal</keyword>
<dbReference type="Proteomes" id="UP000026960">
    <property type="component" value="Chromosome 2"/>
</dbReference>
<dbReference type="EnsemblPlants" id="OBART02G22200.1">
    <property type="protein sequence ID" value="OBART02G22200.1"/>
    <property type="gene ID" value="OBART02G22200"/>
</dbReference>
<dbReference type="PaxDb" id="65489-OBART02G22200.1"/>
<keyword evidence="3" id="KW-1185">Reference proteome</keyword>
<protein>
    <submittedName>
        <fullName evidence="2">Uncharacterized protein</fullName>
    </submittedName>
</protein>
<reference evidence="2" key="1">
    <citation type="journal article" date="2009" name="Rice">
        <title>De Novo Next Generation Sequencing of Plant Genomes.</title>
        <authorList>
            <person name="Rounsley S."/>
            <person name="Marri P.R."/>
            <person name="Yu Y."/>
            <person name="He R."/>
            <person name="Sisneros N."/>
            <person name="Goicoechea J.L."/>
            <person name="Lee S.J."/>
            <person name="Angelova A."/>
            <person name="Kudrna D."/>
            <person name="Luo M."/>
            <person name="Affourtit J."/>
            <person name="Desany B."/>
            <person name="Knight J."/>
            <person name="Niazi F."/>
            <person name="Egholm M."/>
            <person name="Wing R.A."/>
        </authorList>
    </citation>
    <scope>NUCLEOTIDE SEQUENCE [LARGE SCALE GENOMIC DNA]</scope>
    <source>
        <strain evidence="2">cv. IRGC 105608</strain>
    </source>
</reference>
<accession>A0A0D3F6Z6</accession>
<dbReference type="Gramene" id="OBART02G22200.1">
    <property type="protein sequence ID" value="OBART02G22200.1"/>
    <property type="gene ID" value="OBART02G22200"/>
</dbReference>
<dbReference type="AlphaFoldDB" id="A0A0D3F6Z6"/>